<proteinExistence type="predicted"/>
<organism evidence="1 2">
    <name type="scientific">Planomonospora parontospora</name>
    <dbReference type="NCBI Taxonomy" id="58119"/>
    <lineage>
        <taxon>Bacteria</taxon>
        <taxon>Bacillati</taxon>
        <taxon>Actinomycetota</taxon>
        <taxon>Actinomycetes</taxon>
        <taxon>Streptosporangiales</taxon>
        <taxon>Streptosporangiaceae</taxon>
        <taxon>Planomonospora</taxon>
    </lineage>
</organism>
<reference evidence="1" key="1">
    <citation type="journal article" date="2014" name="Int. J. Syst. Evol. Microbiol.">
        <title>Complete genome sequence of Corynebacterium casei LMG S-19264T (=DSM 44701T), isolated from a smear-ripened cheese.</title>
        <authorList>
            <consortium name="US DOE Joint Genome Institute (JGI-PGF)"/>
            <person name="Walter F."/>
            <person name="Albersmeier A."/>
            <person name="Kalinowski J."/>
            <person name="Ruckert C."/>
        </authorList>
    </citation>
    <scope>NUCLEOTIDE SEQUENCE</scope>
    <source>
        <strain evidence="1">JCM 3093</strain>
    </source>
</reference>
<dbReference type="AlphaFoldDB" id="A0AA37BPK2"/>
<evidence type="ECO:0000313" key="2">
    <source>
        <dbReference type="Proteomes" id="UP000627984"/>
    </source>
</evidence>
<comment type="caution">
    <text evidence="1">The sequence shown here is derived from an EMBL/GenBank/DDBJ whole genome shotgun (WGS) entry which is preliminary data.</text>
</comment>
<reference evidence="1" key="2">
    <citation type="submission" date="2022-09" db="EMBL/GenBank/DDBJ databases">
        <authorList>
            <person name="Sun Q."/>
            <person name="Ohkuma M."/>
        </authorList>
    </citation>
    <scope>NUCLEOTIDE SEQUENCE</scope>
    <source>
        <strain evidence="1">JCM 3093</strain>
    </source>
</reference>
<accession>A0AA37BPK2</accession>
<name>A0AA37BPK2_9ACTN</name>
<protein>
    <submittedName>
        <fullName evidence="1">Uncharacterized protein</fullName>
    </submittedName>
</protein>
<evidence type="ECO:0000313" key="1">
    <source>
        <dbReference type="EMBL" id="GGL01418.1"/>
    </source>
</evidence>
<sequence>MRPAYDLTDPYDAARFLREEGVGAARYQPPGSEHGWMHLVASAAQFTEARPDDPPRPRLSGDDALAALTLLAALRDWLSEVESDFIGAARDAGATWEELAPVLRVADRRAAQRRYARRCAAAAHPGGTPRDAKDVSPDVLDAGQDVPDVPQDVSAAAEWGDDVCLRRCDGRWSLHGPDWEIEVEGFGVFGTIAARDQAQAHAAAAAVAALTGRAVTGWDRDAWSRSVYGESSWYACLSGGSSGIS</sequence>
<dbReference type="Proteomes" id="UP000627984">
    <property type="component" value="Unassembled WGS sequence"/>
</dbReference>
<gene>
    <name evidence="1" type="ORF">GCM10010126_70830</name>
</gene>
<dbReference type="EMBL" id="BMQD01000063">
    <property type="protein sequence ID" value="GGL01418.1"/>
    <property type="molecule type" value="Genomic_DNA"/>
</dbReference>